<keyword evidence="4" id="KW-0862">Zinc</keyword>
<feature type="domain" description="Peptidase metallopeptidase" evidence="6">
    <location>
        <begin position="107"/>
        <end position="263"/>
    </location>
</feature>
<dbReference type="AlphaFoldDB" id="A0A1W2G6V5"/>
<dbReference type="GO" id="GO:0008270">
    <property type="term" value="F:zinc ion binding"/>
    <property type="evidence" value="ECO:0007669"/>
    <property type="project" value="InterPro"/>
</dbReference>
<dbReference type="STRING" id="692418.SAMN04488029_0745"/>
<evidence type="ECO:0000259" key="6">
    <source>
        <dbReference type="SMART" id="SM00235"/>
    </source>
</evidence>
<dbReference type="EMBL" id="FWYF01000001">
    <property type="protein sequence ID" value="SMD32400.1"/>
    <property type="molecule type" value="Genomic_DNA"/>
</dbReference>
<keyword evidence="3" id="KW-0378">Hydrolase</keyword>
<dbReference type="Pfam" id="PF00413">
    <property type="entry name" value="Peptidase_M10"/>
    <property type="match status" value="1"/>
</dbReference>
<gene>
    <name evidence="7" type="ORF">SAMN04488029_0745</name>
</gene>
<keyword evidence="8" id="KW-1185">Reference proteome</keyword>
<evidence type="ECO:0000256" key="4">
    <source>
        <dbReference type="ARBA" id="ARBA00022833"/>
    </source>
</evidence>
<dbReference type="GO" id="GO:0031012">
    <property type="term" value="C:extracellular matrix"/>
    <property type="evidence" value="ECO:0007669"/>
    <property type="project" value="InterPro"/>
</dbReference>
<organism evidence="7 8">
    <name type="scientific">Reichenbachiella faecimaris</name>
    <dbReference type="NCBI Taxonomy" id="692418"/>
    <lineage>
        <taxon>Bacteria</taxon>
        <taxon>Pseudomonadati</taxon>
        <taxon>Bacteroidota</taxon>
        <taxon>Cytophagia</taxon>
        <taxon>Cytophagales</taxon>
        <taxon>Reichenbachiellaceae</taxon>
        <taxon>Reichenbachiella</taxon>
    </lineage>
</organism>
<dbReference type="OrthoDB" id="5482808at2"/>
<evidence type="ECO:0000313" key="7">
    <source>
        <dbReference type="EMBL" id="SMD32400.1"/>
    </source>
</evidence>
<reference evidence="7 8" key="1">
    <citation type="submission" date="2017-04" db="EMBL/GenBank/DDBJ databases">
        <authorList>
            <person name="Afonso C.L."/>
            <person name="Miller P.J."/>
            <person name="Scott M.A."/>
            <person name="Spackman E."/>
            <person name="Goraichik I."/>
            <person name="Dimitrov K.M."/>
            <person name="Suarez D.L."/>
            <person name="Swayne D.E."/>
        </authorList>
    </citation>
    <scope>NUCLEOTIDE SEQUENCE [LARGE SCALE GENOMIC DNA]</scope>
    <source>
        <strain evidence="7 8">DSM 26133</strain>
    </source>
</reference>
<keyword evidence="2" id="KW-0479">Metal-binding</keyword>
<dbReference type="SUPFAM" id="SSF55486">
    <property type="entry name" value="Metalloproteases ('zincins'), catalytic domain"/>
    <property type="match status" value="1"/>
</dbReference>
<dbReference type="Gene3D" id="3.40.390.10">
    <property type="entry name" value="Collagenase (Catalytic Domain)"/>
    <property type="match status" value="1"/>
</dbReference>
<dbReference type="PANTHER" id="PTHR10201:SF323">
    <property type="entry name" value="MATRIX METALLOPROTEINASE-21"/>
    <property type="match status" value="1"/>
</dbReference>
<dbReference type="SMART" id="SM00235">
    <property type="entry name" value="ZnMc"/>
    <property type="match status" value="1"/>
</dbReference>
<evidence type="ECO:0000256" key="2">
    <source>
        <dbReference type="ARBA" id="ARBA00022723"/>
    </source>
</evidence>
<sequence>MLTTQSHPKERCLDWLLIRTLYRVTLVEKGKYYQSMKPIFTSLLLISLLSCNKPLKNKSSRYSSCNQLIGVCSDSNGAYCLNGYKWGEGNPLNSKGLNAEGPQLGVQHITFSFQESNGLVNTHAQIDLPSLSLISLPDCAKTQFRKAFDTWADVANIGFKELVENSEAAIKIAVADIHVSGIGFPNYPESPCDQLAGNIIIKANTKADNNCQRFYIFALHEIGHVLGLGHVSSENIMNPGVEKYNYKGLQEGDKQGITQLYGARLLF</sequence>
<proteinExistence type="predicted"/>
<dbReference type="Proteomes" id="UP000192472">
    <property type="component" value="Unassembled WGS sequence"/>
</dbReference>
<dbReference type="InterPro" id="IPR021190">
    <property type="entry name" value="Pept_M10A"/>
</dbReference>
<evidence type="ECO:0000256" key="1">
    <source>
        <dbReference type="ARBA" id="ARBA00022670"/>
    </source>
</evidence>
<name>A0A1W2G6V5_REIFA</name>
<protein>
    <submittedName>
        <fullName evidence="7">Matrixin</fullName>
    </submittedName>
</protein>
<dbReference type="PANTHER" id="PTHR10201">
    <property type="entry name" value="MATRIX METALLOPROTEINASE"/>
    <property type="match status" value="1"/>
</dbReference>
<dbReference type="GO" id="GO:0006508">
    <property type="term" value="P:proteolysis"/>
    <property type="evidence" value="ECO:0007669"/>
    <property type="project" value="UniProtKB-KW"/>
</dbReference>
<evidence type="ECO:0000313" key="8">
    <source>
        <dbReference type="Proteomes" id="UP000192472"/>
    </source>
</evidence>
<dbReference type="GO" id="GO:0004222">
    <property type="term" value="F:metalloendopeptidase activity"/>
    <property type="evidence" value="ECO:0007669"/>
    <property type="project" value="InterPro"/>
</dbReference>
<accession>A0A1W2G6V5</accession>
<dbReference type="InterPro" id="IPR006026">
    <property type="entry name" value="Peptidase_Metallo"/>
</dbReference>
<dbReference type="PRINTS" id="PR00138">
    <property type="entry name" value="MATRIXIN"/>
</dbReference>
<dbReference type="InterPro" id="IPR024079">
    <property type="entry name" value="MetalloPept_cat_dom_sf"/>
</dbReference>
<keyword evidence="1" id="KW-0645">Protease</keyword>
<evidence type="ECO:0000256" key="3">
    <source>
        <dbReference type="ARBA" id="ARBA00022801"/>
    </source>
</evidence>
<dbReference type="InterPro" id="IPR001818">
    <property type="entry name" value="Pept_M10_metallopeptidase"/>
</dbReference>
<evidence type="ECO:0000256" key="5">
    <source>
        <dbReference type="ARBA" id="ARBA00023049"/>
    </source>
</evidence>
<keyword evidence="5" id="KW-0482">Metalloprotease</keyword>